<dbReference type="InterPro" id="IPR013103">
    <property type="entry name" value="RVT_2"/>
</dbReference>
<dbReference type="PANTHER" id="PTHR11439">
    <property type="entry name" value="GAG-POL-RELATED RETROTRANSPOSON"/>
    <property type="match status" value="1"/>
</dbReference>
<dbReference type="Proteomes" id="UP001151760">
    <property type="component" value="Unassembled WGS sequence"/>
</dbReference>
<protein>
    <submittedName>
        <fullName evidence="3">Retrovirus-related pol polyprotein from transposon TNT 1-94</fullName>
    </submittedName>
</protein>
<feature type="region of interest" description="Disordered" evidence="1">
    <location>
        <begin position="416"/>
        <end position="499"/>
    </location>
</feature>
<accession>A0ABQ5EZC5</accession>
<feature type="compositionally biased region" description="Polar residues" evidence="1">
    <location>
        <begin position="469"/>
        <end position="478"/>
    </location>
</feature>
<dbReference type="PANTHER" id="PTHR11439:SF486">
    <property type="entry name" value="RLK (RECEPTOR-LIKE KINASE) PROTEIN, PUTATIVE-RELATED"/>
    <property type="match status" value="1"/>
</dbReference>
<evidence type="ECO:0000256" key="1">
    <source>
        <dbReference type="SAM" id="MobiDB-lite"/>
    </source>
</evidence>
<name>A0ABQ5EZC5_9ASTR</name>
<evidence type="ECO:0000313" key="4">
    <source>
        <dbReference type="Proteomes" id="UP001151760"/>
    </source>
</evidence>
<feature type="compositionally biased region" description="Basic residues" evidence="1">
    <location>
        <begin position="448"/>
        <end position="459"/>
    </location>
</feature>
<feature type="compositionally biased region" description="Polar residues" evidence="1">
    <location>
        <begin position="1"/>
        <end position="16"/>
    </location>
</feature>
<keyword evidence="4" id="KW-1185">Reference proteome</keyword>
<organism evidence="3 4">
    <name type="scientific">Tanacetum coccineum</name>
    <dbReference type="NCBI Taxonomy" id="301880"/>
    <lineage>
        <taxon>Eukaryota</taxon>
        <taxon>Viridiplantae</taxon>
        <taxon>Streptophyta</taxon>
        <taxon>Embryophyta</taxon>
        <taxon>Tracheophyta</taxon>
        <taxon>Spermatophyta</taxon>
        <taxon>Magnoliopsida</taxon>
        <taxon>eudicotyledons</taxon>
        <taxon>Gunneridae</taxon>
        <taxon>Pentapetalae</taxon>
        <taxon>asterids</taxon>
        <taxon>campanulids</taxon>
        <taxon>Asterales</taxon>
        <taxon>Asteraceae</taxon>
        <taxon>Asteroideae</taxon>
        <taxon>Anthemideae</taxon>
        <taxon>Anthemidinae</taxon>
        <taxon>Tanacetum</taxon>
    </lineage>
</organism>
<evidence type="ECO:0000259" key="2">
    <source>
        <dbReference type="Pfam" id="PF07727"/>
    </source>
</evidence>
<feature type="compositionally biased region" description="Polar residues" evidence="1">
    <location>
        <begin position="429"/>
        <end position="438"/>
    </location>
</feature>
<evidence type="ECO:0000313" key="3">
    <source>
        <dbReference type="EMBL" id="GJT55995.1"/>
    </source>
</evidence>
<comment type="caution">
    <text evidence="3">The sequence shown here is derived from an EMBL/GenBank/DDBJ whole genome shotgun (WGS) entry which is preliminary data.</text>
</comment>
<feature type="domain" description="Reverse transcriptase Ty1/copia-type" evidence="2">
    <location>
        <begin position="136"/>
        <end position="210"/>
    </location>
</feature>
<dbReference type="Pfam" id="PF07727">
    <property type="entry name" value="RVT_2"/>
    <property type="match status" value="1"/>
</dbReference>
<proteinExistence type="predicted"/>
<gene>
    <name evidence="3" type="ORF">Tco_0991049</name>
</gene>
<dbReference type="EMBL" id="BQNB010016805">
    <property type="protein sequence ID" value="GJT55995.1"/>
    <property type="molecule type" value="Genomic_DNA"/>
</dbReference>
<reference evidence="3" key="2">
    <citation type="submission" date="2022-01" db="EMBL/GenBank/DDBJ databases">
        <authorList>
            <person name="Yamashiro T."/>
            <person name="Shiraishi A."/>
            <person name="Satake H."/>
            <person name="Nakayama K."/>
        </authorList>
    </citation>
    <scope>NUCLEOTIDE SEQUENCE</scope>
</reference>
<feature type="region of interest" description="Disordered" evidence="1">
    <location>
        <begin position="1"/>
        <end position="20"/>
    </location>
</feature>
<sequence>MVTQPTDAPLGNNTKIPRSITEPLVPDVTQSHISNQASTSSHPAPQDRWSRDQHIKLVNIIGNPGEGMLTRSMADMLTAASASECLFADFLSEIEPKKVSEALKHPRWIDAMQEELNQFYRNKVWNLIPLPYRKIAIVARMEAIRIFLAFATYMNFKFYLMDVKSAFLNGKVKEEVYVKQPPGFESSEFPYYVCKLDKALYGLKQAPRACSSVKTLMVPPSNLGPDLVGKSVNETSYRGMIGSLMYLTATRPDIQFSKVLCVRYQSNTKESHLTSMKRILMYLKVAMSLAEAEYVASAGCCVLGGNYSSTEQLNSFQQLLAYSLIIGTEVDIGEIIYSDLVTKLLNKSRLKYVSYPRFISCALQVLLGSEYTQDKKFRFLPPISSNSNFTKDPSKVTDIELTAHMIAVNNQRDSVSLPPLVAKPKKGKSQTVASTLPKSQGPKASRALSKKSKRPNSKKKPIETKPTEGSEQTHSVSSGIVPDPQDLERDIQPHCTGLLPHSMEWHSDGVVPGTKPLQLQTFADIQAYLLFEDALDKDNDEEEVLAAGDDMDEDIQAAKEVRTPSPKQDQPEPSQVQEYAFDSSKAAVSYADLKASIEQYYAENLAHRDQTDKLVEASMSSLDRSSTTISDLYKGLDVITLL</sequence>
<reference evidence="3" key="1">
    <citation type="journal article" date="2022" name="Int. J. Mol. Sci.">
        <title>Draft Genome of Tanacetum Coccineum: Genomic Comparison of Closely Related Tanacetum-Family Plants.</title>
        <authorList>
            <person name="Yamashiro T."/>
            <person name="Shiraishi A."/>
            <person name="Nakayama K."/>
            <person name="Satake H."/>
        </authorList>
    </citation>
    <scope>NUCLEOTIDE SEQUENCE</scope>
</reference>